<evidence type="ECO:0000256" key="1">
    <source>
        <dbReference type="SAM" id="MobiDB-lite"/>
    </source>
</evidence>
<gene>
    <name evidence="2" type="ORF">DFR86_09475</name>
</gene>
<dbReference type="AlphaFoldDB" id="A0A2U9IP13"/>
<dbReference type="KEGG" id="asul:DFR86_09475"/>
<sequence>MKVKIEYYKPEPINIGGISLISIKKEKEEDKDYDKSLEDLKIDNYVIVINTKDGKIVNSDIDCTYQFSFPVKVYKIGLPAEINQDNVKMNYVDTALDSLIIGANMNLDDKTPFVIFDTDNGSKIVTLTDVKDVKPTIIKQSENSKAKEKKTKTRKHAKRARKKRKVKSKGSRKSRRV</sequence>
<reference evidence="2 3" key="1">
    <citation type="submission" date="2018-05" db="EMBL/GenBank/DDBJ databases">
        <title>Complete Genome Sequences of Extremely Thermoacidophilic, Metal-Mobilizing Type-Strain Members of the Archaeal Family Sulfolobaceae: Acidianus brierleyi DSM-1651T, Acidianus sulfidivorans DSM-18786T, Metallosphaera hakonensis DSM-7519T, and Metallosphaera prunae DSM-10039T.</title>
        <authorList>
            <person name="Counts J.A."/>
            <person name="Kelly R.M."/>
        </authorList>
    </citation>
    <scope>NUCLEOTIDE SEQUENCE [LARGE SCALE GENOMIC DNA]</scope>
    <source>
        <strain evidence="2 3">JP7</strain>
    </source>
</reference>
<keyword evidence="3" id="KW-1185">Reference proteome</keyword>
<dbReference type="GeneID" id="36838198"/>
<feature type="region of interest" description="Disordered" evidence="1">
    <location>
        <begin position="138"/>
        <end position="177"/>
    </location>
</feature>
<dbReference type="Proteomes" id="UP000248410">
    <property type="component" value="Chromosome"/>
</dbReference>
<feature type="compositionally biased region" description="Basic residues" evidence="1">
    <location>
        <begin position="147"/>
        <end position="177"/>
    </location>
</feature>
<evidence type="ECO:0000313" key="2">
    <source>
        <dbReference type="EMBL" id="AWR97752.1"/>
    </source>
</evidence>
<protein>
    <submittedName>
        <fullName evidence="2">Uncharacterized protein</fullName>
    </submittedName>
</protein>
<dbReference type="RefSeq" id="WP_110380642.1">
    <property type="nucleotide sequence ID" value="NZ_CP029288.2"/>
</dbReference>
<dbReference type="OrthoDB" id="43038at2157"/>
<name>A0A2U9IP13_9CREN</name>
<evidence type="ECO:0000313" key="3">
    <source>
        <dbReference type="Proteomes" id="UP000248410"/>
    </source>
</evidence>
<dbReference type="EMBL" id="CP029288">
    <property type="protein sequence ID" value="AWR97752.1"/>
    <property type="molecule type" value="Genomic_DNA"/>
</dbReference>
<proteinExistence type="predicted"/>
<organism evidence="2 3">
    <name type="scientific">Acidianus sulfidivorans JP7</name>
    <dbReference type="NCBI Taxonomy" id="619593"/>
    <lineage>
        <taxon>Archaea</taxon>
        <taxon>Thermoproteota</taxon>
        <taxon>Thermoprotei</taxon>
        <taxon>Sulfolobales</taxon>
        <taxon>Sulfolobaceae</taxon>
        <taxon>Acidianus</taxon>
    </lineage>
</organism>
<accession>A0A2U9IP13</accession>